<dbReference type="SUPFAM" id="SSF56112">
    <property type="entry name" value="Protein kinase-like (PK-like)"/>
    <property type="match status" value="1"/>
</dbReference>
<dbReference type="AlphaFoldDB" id="A0A851HWR2"/>
<gene>
    <name evidence="2" type="ORF">HLV39_02815</name>
</gene>
<dbReference type="GO" id="GO:0016740">
    <property type="term" value="F:transferase activity"/>
    <property type="evidence" value="ECO:0007669"/>
    <property type="project" value="UniProtKB-KW"/>
</dbReference>
<dbReference type="Pfam" id="PF01636">
    <property type="entry name" value="APH"/>
    <property type="match status" value="1"/>
</dbReference>
<keyword evidence="2" id="KW-0808">Transferase</keyword>
<organism evidence="2 3">
    <name type="scientific">Marinobacter adhaerens</name>
    <dbReference type="NCBI Taxonomy" id="1033846"/>
    <lineage>
        <taxon>Bacteria</taxon>
        <taxon>Pseudomonadati</taxon>
        <taxon>Pseudomonadota</taxon>
        <taxon>Gammaproteobacteria</taxon>
        <taxon>Pseudomonadales</taxon>
        <taxon>Marinobacteraceae</taxon>
        <taxon>Marinobacter</taxon>
    </lineage>
</organism>
<dbReference type="InterPro" id="IPR002575">
    <property type="entry name" value="Aminoglycoside_PTrfase"/>
</dbReference>
<name>A0A851HWR2_9GAMM</name>
<dbReference type="Gene3D" id="3.90.1200.10">
    <property type="match status" value="1"/>
</dbReference>
<protein>
    <submittedName>
        <fullName evidence="2">Phosphotransferase</fullName>
    </submittedName>
</protein>
<evidence type="ECO:0000259" key="1">
    <source>
        <dbReference type="Pfam" id="PF01636"/>
    </source>
</evidence>
<proteinExistence type="predicted"/>
<evidence type="ECO:0000313" key="3">
    <source>
        <dbReference type="Proteomes" id="UP000536442"/>
    </source>
</evidence>
<keyword evidence="3" id="KW-1185">Reference proteome</keyword>
<evidence type="ECO:0000313" key="2">
    <source>
        <dbReference type="EMBL" id="NWN90431.1"/>
    </source>
</evidence>
<feature type="domain" description="Aminoglycoside phosphotransferase" evidence="1">
    <location>
        <begin position="23"/>
        <end position="262"/>
    </location>
</feature>
<reference evidence="2 3" key="1">
    <citation type="submission" date="2020-03" db="EMBL/GenBank/DDBJ databases">
        <title>Metagenomic, metatranscriptomic, and metabolomic analyses revealed the key microbes and metabolic features during the fermentation of ganjang, Korean traditional soy sauce.</title>
        <authorList>
            <person name="Chun B.H."/>
            <person name="Jeon C.O."/>
        </authorList>
    </citation>
    <scope>NUCLEOTIDE SEQUENCE [LARGE SCALE GENOMIC DNA]</scope>
    <source>
        <strain evidence="2 3">KG14</strain>
    </source>
</reference>
<sequence length="333" mass="39109">MNNDRELINFKSRGWFLYPRGHRLSKGQEQPKFRVNPRSTGIVSSTTYEKHTLQQSLMLEAQELERCQQLGIHTGHIFPVRLIDFNEQENQLTTERVSGNELFLTIWNATYTIGRLRGHTLSGMDIIIDRITELGRWLRKYHNSSADSLPKDSDGSWMEAEFHRKIDDIRKSRLIPQAKLVKIEHKFGSELSKLRQPGYLSANRAFPCRVHGDFLIYNILIDNQHNLHILDFGDTRISGNLEDVSRFYSSIWAIAQTNRTRRKLFGDLPQRFLRAYGVSPEVINTPYFRCNLVYNFLTHLEGQHYMRDFLSWNSNREMTQITQAGMKWVYQQI</sequence>
<comment type="caution">
    <text evidence="2">The sequence shown here is derived from an EMBL/GenBank/DDBJ whole genome shotgun (WGS) entry which is preliminary data.</text>
</comment>
<dbReference type="EMBL" id="JABEVQ010000002">
    <property type="protein sequence ID" value="NWN90431.1"/>
    <property type="molecule type" value="Genomic_DNA"/>
</dbReference>
<dbReference type="InterPro" id="IPR011009">
    <property type="entry name" value="Kinase-like_dom_sf"/>
</dbReference>
<accession>A0A851HWR2</accession>
<dbReference type="Proteomes" id="UP000536442">
    <property type="component" value="Unassembled WGS sequence"/>
</dbReference>